<evidence type="ECO:0000256" key="2">
    <source>
        <dbReference type="ARBA" id="ARBA00023002"/>
    </source>
</evidence>
<evidence type="ECO:0000259" key="4">
    <source>
        <dbReference type="SMART" id="SM00861"/>
    </source>
</evidence>
<evidence type="ECO:0000313" key="5">
    <source>
        <dbReference type="EMBL" id="PTQ55643.1"/>
    </source>
</evidence>
<dbReference type="Gene3D" id="3.40.50.920">
    <property type="match status" value="1"/>
</dbReference>
<dbReference type="CDD" id="cd07036">
    <property type="entry name" value="TPP_PYR_E1-PDHc-beta_like"/>
    <property type="match status" value="1"/>
</dbReference>
<dbReference type="Gene3D" id="3.40.50.970">
    <property type="match status" value="1"/>
</dbReference>
<feature type="domain" description="Transketolase-like pyrimidine-binding" evidence="4">
    <location>
        <begin position="4"/>
        <end position="179"/>
    </location>
</feature>
<dbReference type="SUPFAM" id="SSF52518">
    <property type="entry name" value="Thiamin diphosphate-binding fold (THDP-binding)"/>
    <property type="match status" value="1"/>
</dbReference>
<dbReference type="GO" id="GO:0016491">
    <property type="term" value="F:oxidoreductase activity"/>
    <property type="evidence" value="ECO:0007669"/>
    <property type="project" value="UniProtKB-KW"/>
</dbReference>
<keyword evidence="5" id="KW-0670">Pyruvate</keyword>
<organism evidence="5 6">
    <name type="scientific">Candidatus Carbonibacillus altaicus</name>
    <dbReference type="NCBI Taxonomy" id="2163959"/>
    <lineage>
        <taxon>Bacteria</taxon>
        <taxon>Bacillati</taxon>
        <taxon>Bacillota</taxon>
        <taxon>Bacilli</taxon>
        <taxon>Bacillales</taxon>
        <taxon>Candidatus Carbonibacillus</taxon>
    </lineage>
</organism>
<keyword evidence="3" id="KW-0786">Thiamine pyrophosphate</keyword>
<dbReference type="AlphaFoldDB" id="A0A2R6XYY6"/>
<evidence type="ECO:0000313" key="6">
    <source>
        <dbReference type="Proteomes" id="UP000244338"/>
    </source>
</evidence>
<dbReference type="FunFam" id="3.40.50.970:FF:000001">
    <property type="entry name" value="Pyruvate dehydrogenase E1 beta subunit"/>
    <property type="match status" value="1"/>
</dbReference>
<evidence type="ECO:0000256" key="3">
    <source>
        <dbReference type="ARBA" id="ARBA00023052"/>
    </source>
</evidence>
<dbReference type="EMBL" id="PEBX01000087">
    <property type="protein sequence ID" value="PTQ55643.1"/>
    <property type="molecule type" value="Genomic_DNA"/>
</dbReference>
<dbReference type="InterPro" id="IPR009014">
    <property type="entry name" value="Transketo_C/PFOR_II"/>
</dbReference>
<protein>
    <submittedName>
        <fullName evidence="5">Pyruvate dehydrogenase E1 component beta subunit</fullName>
    </submittedName>
</protein>
<accession>A0A2R6XYY6</accession>
<dbReference type="Proteomes" id="UP000244338">
    <property type="component" value="Unassembled WGS sequence"/>
</dbReference>
<gene>
    <name evidence="5" type="ORF">BSOLF_1749</name>
</gene>
<dbReference type="InterPro" id="IPR033248">
    <property type="entry name" value="Transketolase_C"/>
</dbReference>
<evidence type="ECO:0000256" key="1">
    <source>
        <dbReference type="ARBA" id="ARBA00001964"/>
    </source>
</evidence>
<sequence>MPQMTMVKAIHDALALALEDDERVLVFGEDVGKNGGVFRVTEGLQERFGKERVFDTPLAESAIGGLALGLAYTGFRPVAEIQFFGFIFEMFDELANQIARTHYRYRARYGAPIVIRSPFGGGVKAPELHADSFEGLLAQTPGLFVAIPSNPYDAKGLLLSAIDNDNPVVFLEHMKLYRSVKQEVPEGRYEVPLGEAKVVREGEDVTIITYGAMVKLALKAAEEAAEKLDRSVEVIDLRTIVPLDMERISRSVKKTGRAIVLQEAPRQAGIAAEVMARLMEEAIYELESPVLRVAPPHTPYAFNMIEDDWLPSKEQVIKAIEEVWV</sequence>
<comment type="cofactor">
    <cofactor evidence="1">
        <name>thiamine diphosphate</name>
        <dbReference type="ChEBI" id="CHEBI:58937"/>
    </cofactor>
</comment>
<dbReference type="InterPro" id="IPR029061">
    <property type="entry name" value="THDP-binding"/>
</dbReference>
<keyword evidence="2" id="KW-0560">Oxidoreductase</keyword>
<name>A0A2R6XYY6_9BACL</name>
<dbReference type="FunFam" id="3.40.50.920:FF:000001">
    <property type="entry name" value="Pyruvate dehydrogenase E1 beta subunit"/>
    <property type="match status" value="1"/>
</dbReference>
<proteinExistence type="predicted"/>
<dbReference type="Pfam" id="PF02779">
    <property type="entry name" value="Transket_pyr"/>
    <property type="match status" value="1"/>
</dbReference>
<dbReference type="PANTHER" id="PTHR43257:SF2">
    <property type="entry name" value="PYRUVATE DEHYDROGENASE E1 COMPONENT SUBUNIT BETA"/>
    <property type="match status" value="1"/>
</dbReference>
<dbReference type="SUPFAM" id="SSF52922">
    <property type="entry name" value="TK C-terminal domain-like"/>
    <property type="match status" value="1"/>
</dbReference>
<dbReference type="SMART" id="SM00861">
    <property type="entry name" value="Transket_pyr"/>
    <property type="match status" value="1"/>
</dbReference>
<dbReference type="InterPro" id="IPR005475">
    <property type="entry name" value="Transketolase-like_Pyr-bd"/>
</dbReference>
<comment type="caution">
    <text evidence="5">The sequence shown here is derived from an EMBL/GenBank/DDBJ whole genome shotgun (WGS) entry which is preliminary data.</text>
</comment>
<reference evidence="6" key="1">
    <citation type="journal article" date="2018" name="Sci. Rep.">
        <title>Lignite coal burning seam in the remote Altai Mountains harbors a hydrogen-driven thermophilic microbial community.</title>
        <authorList>
            <person name="Kadnikov V.V."/>
            <person name="Mardanov A.V."/>
            <person name="Ivasenko D.A."/>
            <person name="Antsiferov D.V."/>
            <person name="Beletsky A.V."/>
            <person name="Karnachuk O.V."/>
            <person name="Ravin N.V."/>
        </authorList>
    </citation>
    <scope>NUCLEOTIDE SEQUENCE [LARGE SCALE GENOMIC DNA]</scope>
</reference>
<dbReference type="PANTHER" id="PTHR43257">
    <property type="entry name" value="PYRUVATE DEHYDROGENASE E1 COMPONENT BETA SUBUNIT"/>
    <property type="match status" value="1"/>
</dbReference>
<dbReference type="Pfam" id="PF02780">
    <property type="entry name" value="Transketolase_C"/>
    <property type="match status" value="1"/>
</dbReference>